<evidence type="ECO:0000313" key="6">
    <source>
        <dbReference type="Ensembl" id="ENSCINP00000032964.1"/>
    </source>
</evidence>
<keyword evidence="2" id="KW-0719">Serine esterase</keyword>
<dbReference type="Gene3D" id="3.40.50.1820">
    <property type="entry name" value="alpha/beta hydrolase"/>
    <property type="match status" value="1"/>
</dbReference>
<protein>
    <recommendedName>
        <fullName evidence="4">Carboxylic ester hydrolase</fullName>
        <ecNumber evidence="4">3.1.1.-</ecNumber>
    </recommendedName>
</protein>
<accession>H2XTI0</accession>
<proteinExistence type="inferred from homology"/>
<dbReference type="InterPro" id="IPR029058">
    <property type="entry name" value="AB_hydrolase_fold"/>
</dbReference>
<dbReference type="PANTHER" id="PTHR43918:SF4">
    <property type="entry name" value="CARBOXYLIC ESTER HYDROLASE"/>
    <property type="match status" value="1"/>
</dbReference>
<dbReference type="InterPro" id="IPR002018">
    <property type="entry name" value="CarbesteraseB"/>
</dbReference>
<name>H2XTI0_CIOIN</name>
<dbReference type="InterPro" id="IPR019826">
    <property type="entry name" value="Carboxylesterase_B_AS"/>
</dbReference>
<dbReference type="OMA" id="YNESENC"/>
<reference evidence="6" key="4">
    <citation type="submission" date="2025-09" db="UniProtKB">
        <authorList>
            <consortium name="Ensembl"/>
        </authorList>
    </citation>
    <scope>IDENTIFICATION</scope>
</reference>
<keyword evidence="7" id="KW-1185">Reference proteome</keyword>
<comment type="similarity">
    <text evidence="1 4">Belongs to the type-B carboxylesterase/lipase family.</text>
</comment>
<dbReference type="Ensembl" id="ENSCINT00000035901.1">
    <property type="protein sequence ID" value="ENSCINP00000032964.1"/>
    <property type="gene ID" value="ENSCING00000020037.1"/>
</dbReference>
<feature type="domain" description="Carboxylesterase type B" evidence="5">
    <location>
        <begin position="21"/>
        <end position="294"/>
    </location>
</feature>
<dbReference type="ESTHER" id="cioin-H2XTI0">
    <property type="family name" value="Cholinesterase-like"/>
</dbReference>
<reference evidence="6" key="2">
    <citation type="journal article" date="2008" name="Genome Biol.">
        <title>Improved genome assembly and evidence-based global gene model set for the chordate Ciona intestinalis: new insight into intron and operon populations.</title>
        <authorList>
            <person name="Satou Y."/>
            <person name="Mineta K."/>
            <person name="Ogasawara M."/>
            <person name="Sasakura Y."/>
            <person name="Shoguchi E."/>
            <person name="Ueno K."/>
            <person name="Yamada L."/>
            <person name="Matsumoto J."/>
            <person name="Wasserscheid J."/>
            <person name="Dewar K."/>
            <person name="Wiley G.B."/>
            <person name="Macmil S.L."/>
            <person name="Roe B.A."/>
            <person name="Zeller R.W."/>
            <person name="Hastings K.E."/>
            <person name="Lemaire P."/>
            <person name="Lindquist E."/>
            <person name="Endo T."/>
            <person name="Hotta K."/>
            <person name="Inaba K."/>
        </authorList>
    </citation>
    <scope>NUCLEOTIDE SEQUENCE [LARGE SCALE GENOMIC DNA]</scope>
    <source>
        <strain evidence="6">wild type</strain>
    </source>
</reference>
<reference evidence="6" key="3">
    <citation type="submission" date="2025-08" db="UniProtKB">
        <authorList>
            <consortium name="Ensembl"/>
        </authorList>
    </citation>
    <scope>IDENTIFICATION</scope>
</reference>
<evidence type="ECO:0000313" key="7">
    <source>
        <dbReference type="Proteomes" id="UP000008144"/>
    </source>
</evidence>
<organism evidence="6 7">
    <name type="scientific">Ciona intestinalis</name>
    <name type="common">Transparent sea squirt</name>
    <name type="synonym">Ascidia intestinalis</name>
    <dbReference type="NCBI Taxonomy" id="7719"/>
    <lineage>
        <taxon>Eukaryota</taxon>
        <taxon>Metazoa</taxon>
        <taxon>Chordata</taxon>
        <taxon>Tunicata</taxon>
        <taxon>Ascidiacea</taxon>
        <taxon>Phlebobranchia</taxon>
        <taxon>Cionidae</taxon>
        <taxon>Ciona</taxon>
    </lineage>
</organism>
<dbReference type="Pfam" id="PF00135">
    <property type="entry name" value="COesterase"/>
    <property type="match status" value="1"/>
</dbReference>
<sequence length="307" mass="33536">KLSFYRAFAVIPVVNRQPTGTLVNTTSGLLNGTSTAEAHAFYAVPFAQPPIGSLRFRSPLPVPYLGLIDASEYKLVQCPQINRGNVSKFLNQNIYYTEDCLVLNVFVPSTLNLDTAIAPEDGLPVMVWIHGGAFMTGSSTILFYHGEPLCNRTNTVIVTVNYRLGAFGFLSLNEGDVVLEGNQGIRDQQLALTWVKDNIANFGGDKNKVTIFGESAGAQSVVLHLVSPTSESLFHRAIIQSSPAYYQFYTNTEANELTRFLLQTINCTGTQGIQCLLEKDVDDIVAAYPAVVNFVGLQATTTYFFGP</sequence>
<keyword evidence="3 4" id="KW-0378">Hydrolase</keyword>
<dbReference type="InParanoid" id="H2XTI0"/>
<evidence type="ECO:0000256" key="1">
    <source>
        <dbReference type="ARBA" id="ARBA00005964"/>
    </source>
</evidence>
<dbReference type="InterPro" id="IPR050654">
    <property type="entry name" value="AChE-related_enzymes"/>
</dbReference>
<evidence type="ECO:0000256" key="4">
    <source>
        <dbReference type="RuleBase" id="RU361235"/>
    </source>
</evidence>
<reference evidence="7" key="1">
    <citation type="journal article" date="2002" name="Science">
        <title>The draft genome of Ciona intestinalis: insights into chordate and vertebrate origins.</title>
        <authorList>
            <person name="Dehal P."/>
            <person name="Satou Y."/>
            <person name="Campbell R.K."/>
            <person name="Chapman J."/>
            <person name="Degnan B."/>
            <person name="De Tomaso A."/>
            <person name="Davidson B."/>
            <person name="Di Gregorio A."/>
            <person name="Gelpke M."/>
            <person name="Goodstein D.M."/>
            <person name="Harafuji N."/>
            <person name="Hastings K.E."/>
            <person name="Ho I."/>
            <person name="Hotta K."/>
            <person name="Huang W."/>
            <person name="Kawashima T."/>
            <person name="Lemaire P."/>
            <person name="Martinez D."/>
            <person name="Meinertzhagen I.A."/>
            <person name="Necula S."/>
            <person name="Nonaka M."/>
            <person name="Putnam N."/>
            <person name="Rash S."/>
            <person name="Saiga H."/>
            <person name="Satake M."/>
            <person name="Terry A."/>
            <person name="Yamada L."/>
            <person name="Wang H.G."/>
            <person name="Awazu S."/>
            <person name="Azumi K."/>
            <person name="Boore J."/>
            <person name="Branno M."/>
            <person name="Chin-Bow S."/>
            <person name="DeSantis R."/>
            <person name="Doyle S."/>
            <person name="Francino P."/>
            <person name="Keys D.N."/>
            <person name="Haga S."/>
            <person name="Hayashi H."/>
            <person name="Hino K."/>
            <person name="Imai K.S."/>
            <person name="Inaba K."/>
            <person name="Kano S."/>
            <person name="Kobayashi K."/>
            <person name="Kobayashi M."/>
            <person name="Lee B.I."/>
            <person name="Makabe K.W."/>
            <person name="Manohar C."/>
            <person name="Matassi G."/>
            <person name="Medina M."/>
            <person name="Mochizuki Y."/>
            <person name="Mount S."/>
            <person name="Morishita T."/>
            <person name="Miura S."/>
            <person name="Nakayama A."/>
            <person name="Nishizaka S."/>
            <person name="Nomoto H."/>
            <person name="Ohta F."/>
            <person name="Oishi K."/>
            <person name="Rigoutsos I."/>
            <person name="Sano M."/>
            <person name="Sasaki A."/>
            <person name="Sasakura Y."/>
            <person name="Shoguchi E."/>
            <person name="Shin-i T."/>
            <person name="Spagnuolo A."/>
            <person name="Stainier D."/>
            <person name="Suzuki M.M."/>
            <person name="Tassy O."/>
            <person name="Takatori N."/>
            <person name="Tokuoka M."/>
            <person name="Yagi K."/>
            <person name="Yoshizaki F."/>
            <person name="Wada S."/>
            <person name="Zhang C."/>
            <person name="Hyatt P.D."/>
            <person name="Larimer F."/>
            <person name="Detter C."/>
            <person name="Doggett N."/>
            <person name="Glavina T."/>
            <person name="Hawkins T."/>
            <person name="Richardson P."/>
            <person name="Lucas S."/>
            <person name="Kohara Y."/>
            <person name="Levine M."/>
            <person name="Satoh N."/>
            <person name="Rokhsar D.S."/>
        </authorList>
    </citation>
    <scope>NUCLEOTIDE SEQUENCE [LARGE SCALE GENOMIC DNA]</scope>
</reference>
<dbReference type="PANTHER" id="PTHR43918">
    <property type="entry name" value="ACETYLCHOLINESTERASE"/>
    <property type="match status" value="1"/>
</dbReference>
<evidence type="ECO:0000256" key="3">
    <source>
        <dbReference type="ARBA" id="ARBA00022801"/>
    </source>
</evidence>
<dbReference type="AlphaFoldDB" id="H2XTI0"/>
<evidence type="ECO:0000256" key="2">
    <source>
        <dbReference type="ARBA" id="ARBA00022487"/>
    </source>
</evidence>
<dbReference type="Proteomes" id="UP000008144">
    <property type="component" value="Chromosome 8"/>
</dbReference>
<dbReference type="EC" id="3.1.1.-" evidence="4"/>
<dbReference type="GeneTree" id="ENSGT00940000164234"/>
<dbReference type="HOGENOM" id="CLU_006586_4_0_1"/>
<evidence type="ECO:0000259" key="5">
    <source>
        <dbReference type="Pfam" id="PF00135"/>
    </source>
</evidence>
<dbReference type="EMBL" id="EAAA01002642">
    <property type="status" value="NOT_ANNOTATED_CDS"/>
    <property type="molecule type" value="Genomic_DNA"/>
</dbReference>
<dbReference type="SUPFAM" id="SSF53474">
    <property type="entry name" value="alpha/beta-Hydrolases"/>
    <property type="match status" value="1"/>
</dbReference>
<dbReference type="GO" id="GO:0052689">
    <property type="term" value="F:carboxylic ester hydrolase activity"/>
    <property type="evidence" value="ECO:0007669"/>
    <property type="project" value="UniProtKB-KW"/>
</dbReference>
<dbReference type="PROSITE" id="PS00122">
    <property type="entry name" value="CARBOXYLESTERASE_B_1"/>
    <property type="match status" value="1"/>
</dbReference>